<accession>A0A6A3PGT5</accession>
<dbReference type="AlphaFoldDB" id="A0A6A3PGT5"/>
<gene>
    <name evidence="2" type="ORF">PR001_g1002</name>
    <name evidence="3" type="ORF">PR003_g1145</name>
</gene>
<comment type="caution">
    <text evidence="2">The sequence shown here is derived from an EMBL/GenBank/DDBJ whole genome shotgun (WGS) entry which is preliminary data.</text>
</comment>
<feature type="chain" id="PRO_5036165533" evidence="1">
    <location>
        <begin position="27"/>
        <end position="72"/>
    </location>
</feature>
<feature type="signal peptide" evidence="1">
    <location>
        <begin position="1"/>
        <end position="26"/>
    </location>
</feature>
<evidence type="ECO:0000313" key="5">
    <source>
        <dbReference type="Proteomes" id="UP000434957"/>
    </source>
</evidence>
<name>A0A6A3PGT5_9STRA</name>
<evidence type="ECO:0000313" key="2">
    <source>
        <dbReference type="EMBL" id="KAE9051919.1"/>
    </source>
</evidence>
<keyword evidence="1" id="KW-0732">Signal</keyword>
<evidence type="ECO:0000313" key="3">
    <source>
        <dbReference type="EMBL" id="KAE9358687.1"/>
    </source>
</evidence>
<dbReference type="Proteomes" id="UP000434957">
    <property type="component" value="Unassembled WGS sequence"/>
</dbReference>
<protein>
    <submittedName>
        <fullName evidence="2">Uncharacterized protein</fullName>
    </submittedName>
</protein>
<dbReference type="EMBL" id="QXFT01000030">
    <property type="protein sequence ID" value="KAE9358687.1"/>
    <property type="molecule type" value="Genomic_DNA"/>
</dbReference>
<organism evidence="2 4">
    <name type="scientific">Phytophthora rubi</name>
    <dbReference type="NCBI Taxonomy" id="129364"/>
    <lineage>
        <taxon>Eukaryota</taxon>
        <taxon>Sar</taxon>
        <taxon>Stramenopiles</taxon>
        <taxon>Oomycota</taxon>
        <taxon>Peronosporomycetes</taxon>
        <taxon>Peronosporales</taxon>
        <taxon>Peronosporaceae</taxon>
        <taxon>Phytophthora</taxon>
    </lineage>
</organism>
<keyword evidence="5" id="KW-1185">Reference proteome</keyword>
<evidence type="ECO:0000313" key="4">
    <source>
        <dbReference type="Proteomes" id="UP000429607"/>
    </source>
</evidence>
<sequence>MPRERRSKRYLHNVILSRLWWALFLGQHYPHGQIRLLPGVHPLPTKIYQRTTRLSKRYRRGLRNVSNTAFLI</sequence>
<evidence type="ECO:0000256" key="1">
    <source>
        <dbReference type="SAM" id="SignalP"/>
    </source>
</evidence>
<reference evidence="2 4" key="1">
    <citation type="submission" date="2018-09" db="EMBL/GenBank/DDBJ databases">
        <title>Genomic investigation of the strawberry pathogen Phytophthora fragariae indicates pathogenicity is determined by transcriptional variation in three key races.</title>
        <authorList>
            <person name="Adams T.M."/>
            <person name="Armitage A.D."/>
            <person name="Sobczyk M.K."/>
            <person name="Bates H.J."/>
            <person name="Dunwell J.M."/>
            <person name="Nellist C.F."/>
            <person name="Harrison R.J."/>
        </authorList>
    </citation>
    <scope>NUCLEOTIDE SEQUENCE [LARGE SCALE GENOMIC DNA]</scope>
    <source>
        <strain evidence="2 4">SCRP249</strain>
        <strain evidence="3 5">SCRP333</strain>
    </source>
</reference>
<dbReference type="EMBL" id="QXFV01000029">
    <property type="protein sequence ID" value="KAE9051919.1"/>
    <property type="molecule type" value="Genomic_DNA"/>
</dbReference>
<dbReference type="Proteomes" id="UP000429607">
    <property type="component" value="Unassembled WGS sequence"/>
</dbReference>
<proteinExistence type="predicted"/>